<evidence type="ECO:0000259" key="1">
    <source>
        <dbReference type="Pfam" id="PF00326"/>
    </source>
</evidence>
<dbReference type="SUPFAM" id="SSF53474">
    <property type="entry name" value="alpha/beta-Hydrolases"/>
    <property type="match status" value="1"/>
</dbReference>
<dbReference type="Gene3D" id="3.40.50.1820">
    <property type="entry name" value="alpha/beta hydrolase"/>
    <property type="match status" value="1"/>
</dbReference>
<dbReference type="GO" id="GO:0008236">
    <property type="term" value="F:serine-type peptidase activity"/>
    <property type="evidence" value="ECO:0007669"/>
    <property type="project" value="InterPro"/>
</dbReference>
<reference evidence="2 3" key="1">
    <citation type="submission" date="2018-08" db="EMBL/GenBank/DDBJ databases">
        <title>Fibrisoma montanum sp. nov., isolated from Danxia mountain soil.</title>
        <authorList>
            <person name="Huang Y."/>
        </authorList>
    </citation>
    <scope>NUCLEOTIDE SEQUENCE [LARGE SCALE GENOMIC DNA]</scope>
    <source>
        <strain evidence="2 3">HYT19</strain>
    </source>
</reference>
<dbReference type="Pfam" id="PF00326">
    <property type="entry name" value="Peptidase_S9"/>
    <property type="match status" value="1"/>
</dbReference>
<dbReference type="PANTHER" id="PTHR11731">
    <property type="entry name" value="PROTEASE FAMILY S9B,C DIPEPTIDYL-PEPTIDASE IV-RELATED"/>
    <property type="match status" value="1"/>
</dbReference>
<accession>A0A418MEV2</accession>
<dbReference type="AlphaFoldDB" id="A0A418MEV2"/>
<gene>
    <name evidence="2" type="ORF">DYU11_08365</name>
</gene>
<name>A0A418MEV2_9BACT</name>
<keyword evidence="3" id="KW-1185">Reference proteome</keyword>
<comment type="caution">
    <text evidence="2">The sequence shown here is derived from an EMBL/GenBank/DDBJ whole genome shotgun (WGS) entry which is preliminary data.</text>
</comment>
<dbReference type="Proteomes" id="UP000283523">
    <property type="component" value="Unassembled WGS sequence"/>
</dbReference>
<dbReference type="EMBL" id="QXED01000002">
    <property type="protein sequence ID" value="RIV25311.1"/>
    <property type="molecule type" value="Genomic_DNA"/>
</dbReference>
<proteinExistence type="predicted"/>
<dbReference type="PANTHER" id="PTHR11731:SF193">
    <property type="entry name" value="DIPEPTIDYL PEPTIDASE 9"/>
    <property type="match status" value="1"/>
</dbReference>
<evidence type="ECO:0000313" key="3">
    <source>
        <dbReference type="Proteomes" id="UP000283523"/>
    </source>
</evidence>
<dbReference type="InterPro" id="IPR029058">
    <property type="entry name" value="AB_hydrolase_fold"/>
</dbReference>
<protein>
    <submittedName>
        <fullName evidence="2">S9 family peptidase</fullName>
    </submittedName>
</protein>
<organism evidence="2 3">
    <name type="scientific">Fibrisoma montanum</name>
    <dbReference type="NCBI Taxonomy" id="2305895"/>
    <lineage>
        <taxon>Bacteria</taxon>
        <taxon>Pseudomonadati</taxon>
        <taxon>Bacteroidota</taxon>
        <taxon>Cytophagia</taxon>
        <taxon>Cytophagales</taxon>
        <taxon>Spirosomataceae</taxon>
        <taxon>Fibrisoma</taxon>
    </lineage>
</organism>
<evidence type="ECO:0000313" key="2">
    <source>
        <dbReference type="EMBL" id="RIV25311.1"/>
    </source>
</evidence>
<dbReference type="SUPFAM" id="SSF82171">
    <property type="entry name" value="DPP6 N-terminal domain-like"/>
    <property type="match status" value="1"/>
</dbReference>
<dbReference type="GO" id="GO:0008239">
    <property type="term" value="F:dipeptidyl-peptidase activity"/>
    <property type="evidence" value="ECO:0007669"/>
    <property type="project" value="TreeGrafter"/>
</dbReference>
<feature type="domain" description="Peptidase S9 prolyl oligopeptidase catalytic" evidence="1">
    <location>
        <begin position="719"/>
        <end position="899"/>
    </location>
</feature>
<dbReference type="InterPro" id="IPR050278">
    <property type="entry name" value="Serine_Prot_S9B/DPPIV"/>
</dbReference>
<dbReference type="InterPro" id="IPR001375">
    <property type="entry name" value="Peptidase_S9_cat"/>
</dbReference>
<dbReference type="GO" id="GO:0006508">
    <property type="term" value="P:proteolysis"/>
    <property type="evidence" value="ECO:0007669"/>
    <property type="project" value="InterPro"/>
</dbReference>
<sequence>MNRMWMQRNAGGGCLLTILFLLCQPGIGWAQKKPLDGSAYQCWQGFTERKISADGNWFLYGVAPSEGDPELVVQSFDGRQKQLIRRGHRATFMPDSRHLLFYLKAPYAAPAAGSSARPDTVGLLALGTQQLTLIPGVKAIRHPELSGRWLAYTQTPPTLLASAQPTATSAAQPTTNSSSLVLLDTQTGQSRTFEGVTDFVFSKQGEALVMNVASGQNPALADVIWMNLNRNAIDTVARNLSQLQQLTLDAWATQLAFLAQANDPAKTLALWYYKAGAETAQIVTTPQTTGIQPGYVVGEAGGLRFSTSGNRLYFGVSRPRPAAKPMGADQPKLTLWHYQDDYLQPQQLKQLDQEAKRTYLAILHLTDRRVVQLGDIDLEDIILPNDGDSDYVLGVTTKGGRVEADWLEQPGRTAYRVAVNDGSRTLIREKLTAPFSISPKGQYALWYDSNLRHYVACQLATGLVRNISAAVSEPLFDTSYQAPGDPQPFGVAIWEENDRSVLVHTEFDIWQLDPLGKVPPANLTRGRGRTSQTILHYADINSTDNYIRSGDELILSAFNRTTKYAGFYRLRFGRAEPPAELTMGPYSYSFPGMSKAKNANRYVVSRGNVNEYNLYTTTDIRQFRKVSDLNPQQKDYNWLTTELVQWKQPDGMPNEGLLLKPENFDPQKKYPVLVWFYEKDSDGLYAYRTPSPSGAILDMPMFVSNGYLLFIPNIQYTNGEPGESACRSVLSGLDHLAQYSWVDTSRMGVQSHSWGGYQVSYLISRTNRFKAASAGAVVSNMVSAYGSLRRRSGGSRQWIYERSQSRLGATLWEKPELYIANSPIFRADKIQTPLLLVHNDGDGQVPVEQSIELYMALRRLQKPVWLLQYEGEDHVMRNLSNRRDLSRRFQTYFDHYLKGAPMPPWLRDGMPAVLKNTSSAY</sequence>